<reference evidence="3 4" key="1">
    <citation type="journal article" date="2015" name="BMC Genomics">
        <title>Genome mining reveals unlocked bioactive potential of marine Gram-negative bacteria.</title>
        <authorList>
            <person name="Machado H."/>
            <person name="Sonnenschein E.C."/>
            <person name="Melchiorsen J."/>
            <person name="Gram L."/>
        </authorList>
    </citation>
    <scope>NUCLEOTIDE SEQUENCE [LARGE SCALE GENOMIC DNA]</scope>
    <source>
        <strain evidence="3 4">S2471</strain>
    </source>
</reference>
<proteinExistence type="predicted"/>
<protein>
    <submittedName>
        <fullName evidence="3">2-oxoacid:ferredoxin oxidoreductase subunit beta</fullName>
    </submittedName>
</protein>
<dbReference type="PATRIC" id="fig|43658.5.peg.302"/>
<gene>
    <name evidence="3" type="ORF">TW77_01460</name>
</gene>
<dbReference type="GO" id="GO:0030976">
    <property type="term" value="F:thiamine pyrophosphate binding"/>
    <property type="evidence" value="ECO:0007669"/>
    <property type="project" value="InterPro"/>
</dbReference>
<keyword evidence="4" id="KW-1185">Reference proteome</keyword>
<dbReference type="GO" id="GO:0044281">
    <property type="term" value="P:small molecule metabolic process"/>
    <property type="evidence" value="ECO:0007669"/>
    <property type="project" value="UniProtKB-ARBA"/>
</dbReference>
<dbReference type="PANTHER" id="PTHR48084:SF4">
    <property type="entry name" value="2-OXOGLUTARATE OXIDOREDUCTASE SUBUNIT KORB"/>
    <property type="match status" value="1"/>
</dbReference>
<comment type="caution">
    <text evidence="3">The sequence shown here is derived from an EMBL/GenBank/DDBJ whole genome shotgun (WGS) entry which is preliminary data.</text>
</comment>
<dbReference type="AlphaFoldDB" id="A0A0F4QZC4"/>
<evidence type="ECO:0000313" key="4">
    <source>
        <dbReference type="Proteomes" id="UP000033452"/>
    </source>
</evidence>
<name>A0A0F4QZC4_9GAMM</name>
<organism evidence="3 4">
    <name type="scientific">Pseudoalteromonas rubra</name>
    <dbReference type="NCBI Taxonomy" id="43658"/>
    <lineage>
        <taxon>Bacteria</taxon>
        <taxon>Pseudomonadati</taxon>
        <taxon>Pseudomonadota</taxon>
        <taxon>Gammaproteobacteria</taxon>
        <taxon>Alteromonadales</taxon>
        <taxon>Pseudoalteromonadaceae</taxon>
        <taxon>Pseudoalteromonas</taxon>
    </lineage>
</organism>
<evidence type="ECO:0000313" key="3">
    <source>
        <dbReference type="EMBL" id="KJZ13031.1"/>
    </source>
</evidence>
<dbReference type="CDD" id="cd03375">
    <property type="entry name" value="TPP_OGFOR"/>
    <property type="match status" value="1"/>
</dbReference>
<dbReference type="GO" id="GO:0016625">
    <property type="term" value="F:oxidoreductase activity, acting on the aldehyde or oxo group of donors, iron-sulfur protein as acceptor"/>
    <property type="evidence" value="ECO:0007669"/>
    <property type="project" value="UniProtKB-ARBA"/>
</dbReference>
<dbReference type="InterPro" id="IPR051457">
    <property type="entry name" value="2-oxoacid:Fd_oxidoreductase"/>
</dbReference>
<dbReference type="EMBL" id="JXYA01000002">
    <property type="protein sequence ID" value="KJZ13031.1"/>
    <property type="molecule type" value="Genomic_DNA"/>
</dbReference>
<dbReference type="GO" id="GO:0045333">
    <property type="term" value="P:cellular respiration"/>
    <property type="evidence" value="ECO:0007669"/>
    <property type="project" value="UniProtKB-ARBA"/>
</dbReference>
<keyword evidence="1" id="KW-0560">Oxidoreductase</keyword>
<dbReference type="OrthoDB" id="9775140at2"/>
<evidence type="ECO:0000256" key="1">
    <source>
        <dbReference type="ARBA" id="ARBA00023002"/>
    </source>
</evidence>
<accession>A0A0F4QZC4</accession>
<feature type="domain" description="Thiamine pyrophosphate enzyme TPP-binding" evidence="2">
    <location>
        <begin position="59"/>
        <end position="206"/>
    </location>
</feature>
<dbReference type="Pfam" id="PF02775">
    <property type="entry name" value="TPP_enzyme_C"/>
    <property type="match status" value="1"/>
</dbReference>
<dbReference type="InterPro" id="IPR011766">
    <property type="entry name" value="TPP_enzyme_TPP-bd"/>
</dbReference>
<dbReference type="PANTHER" id="PTHR48084">
    <property type="entry name" value="2-OXOGLUTARATE OXIDOREDUCTASE SUBUNIT KORB-RELATED"/>
    <property type="match status" value="1"/>
</dbReference>
<dbReference type="Gene3D" id="3.40.50.970">
    <property type="match status" value="1"/>
</dbReference>
<sequence>MSIVEKIDVVTKLSKADFASDQEVRWCPGCGDYAILAGIQKVLPELNTPKENFVFVSGIGCSSRLPYYLSTYGFHTLHGRAPTVATGIKLANPELSVWVITGDGDALSIGANHLLHLLRRNINVNILLINNRIYGLTKGQYSPTSEQGKVTKSSPLGSISGPVDPVSFALNAGATFVARAIDKDAKGLQKILKQAAEHQGASFVEIYQNCHVFNDGAFEAATARDTKDDATVQLVDGEPLVFGSKDKKAIVLDGLEAKVVSVNTESLPDNALVHTTGSDNEAYDALLSSFQHKGLPLPVGVFRQLRKPTYEQGMIEQQQSSIASQGQGNIEALLTGGSYWFHE</sequence>
<dbReference type="InterPro" id="IPR029061">
    <property type="entry name" value="THDP-binding"/>
</dbReference>
<dbReference type="RefSeq" id="WP_046003182.1">
    <property type="nucleotide sequence ID" value="NZ_JXYA01000002.1"/>
</dbReference>
<dbReference type="SUPFAM" id="SSF52518">
    <property type="entry name" value="Thiamin diphosphate-binding fold (THDP-binding)"/>
    <property type="match status" value="1"/>
</dbReference>
<evidence type="ECO:0000259" key="2">
    <source>
        <dbReference type="Pfam" id="PF02775"/>
    </source>
</evidence>
<dbReference type="Proteomes" id="UP000033452">
    <property type="component" value="Unassembled WGS sequence"/>
</dbReference>